<evidence type="ECO:0000256" key="1">
    <source>
        <dbReference type="SAM" id="MobiDB-lite"/>
    </source>
</evidence>
<reference evidence="2" key="1">
    <citation type="submission" date="2021-05" db="EMBL/GenBank/DDBJ databases">
        <authorList>
            <person name="Alioto T."/>
            <person name="Alioto T."/>
            <person name="Gomez Garrido J."/>
        </authorList>
    </citation>
    <scope>NUCLEOTIDE SEQUENCE</scope>
</reference>
<dbReference type="AlphaFoldDB" id="A0A8D8N1Y5"/>
<name>A0A8D8N1Y5_CULPI</name>
<sequence>MNLLQRLNIHHQRVRGQIVKDLRQPERRSPARNPHRRRRHDNRLTFTRRNTVLVVQNLPLERFILHQLADERIDCVHIRALALLAEQNCERKGSQCHRRRVANR</sequence>
<proteinExistence type="predicted"/>
<evidence type="ECO:0000313" key="2">
    <source>
        <dbReference type="EMBL" id="CAG6549246.1"/>
    </source>
</evidence>
<accession>A0A8D8N1Y5</accession>
<protein>
    <submittedName>
        <fullName evidence="2">(northern house mosquito) hypothetical protein</fullName>
    </submittedName>
</protein>
<organism evidence="2">
    <name type="scientific">Culex pipiens</name>
    <name type="common">House mosquito</name>
    <dbReference type="NCBI Taxonomy" id="7175"/>
    <lineage>
        <taxon>Eukaryota</taxon>
        <taxon>Metazoa</taxon>
        <taxon>Ecdysozoa</taxon>
        <taxon>Arthropoda</taxon>
        <taxon>Hexapoda</taxon>
        <taxon>Insecta</taxon>
        <taxon>Pterygota</taxon>
        <taxon>Neoptera</taxon>
        <taxon>Endopterygota</taxon>
        <taxon>Diptera</taxon>
        <taxon>Nematocera</taxon>
        <taxon>Culicoidea</taxon>
        <taxon>Culicidae</taxon>
        <taxon>Culicinae</taxon>
        <taxon>Culicini</taxon>
        <taxon>Culex</taxon>
        <taxon>Culex</taxon>
    </lineage>
</organism>
<dbReference type="EMBL" id="HBUE01240326">
    <property type="protein sequence ID" value="CAG6549246.1"/>
    <property type="molecule type" value="Transcribed_RNA"/>
</dbReference>
<feature type="compositionally biased region" description="Basic and acidic residues" evidence="1">
    <location>
        <begin position="18"/>
        <end position="29"/>
    </location>
</feature>
<feature type="region of interest" description="Disordered" evidence="1">
    <location>
        <begin position="16"/>
        <end position="44"/>
    </location>
</feature>
<dbReference type="EMBL" id="HBUE01347340">
    <property type="protein sequence ID" value="CAG6601511.1"/>
    <property type="molecule type" value="Transcribed_RNA"/>
</dbReference>